<dbReference type="EMBL" id="CP012333">
    <property type="protein sequence ID" value="AKV04605.1"/>
    <property type="molecule type" value="Genomic_DNA"/>
</dbReference>
<sequence length="221" mass="23351">MLAGCTPFLSMGVVRVLPLVLACGLVGCLEPPPKIAAIPANGLAVRVHVFGASAIDARHAFEAVKVNNPRFSLVERGGDGEILVGIENESPRCVAPTGLCKLHVAYRIKDKNGQVLKEASTTVAASGPRCGNLCEQALTDAVVKVVEAASESIEQGQLPPGLGTKTASKPSERPLCSVGAGPRLQSDEAERRAAQVEALKRMGVVEREDYDCLRKAYLDRL</sequence>
<feature type="region of interest" description="Disordered" evidence="1">
    <location>
        <begin position="155"/>
        <end position="188"/>
    </location>
</feature>
<organism evidence="2 3">
    <name type="scientific">Labilithrix luteola</name>
    <dbReference type="NCBI Taxonomy" id="1391654"/>
    <lineage>
        <taxon>Bacteria</taxon>
        <taxon>Pseudomonadati</taxon>
        <taxon>Myxococcota</taxon>
        <taxon>Polyangia</taxon>
        <taxon>Polyangiales</taxon>
        <taxon>Labilitrichaceae</taxon>
        <taxon>Labilithrix</taxon>
    </lineage>
</organism>
<dbReference type="STRING" id="1391654.AKJ09_11268"/>
<accession>A0A0K1QGP1</accession>
<dbReference type="Proteomes" id="UP000064967">
    <property type="component" value="Chromosome"/>
</dbReference>
<reference evidence="2 3" key="1">
    <citation type="submission" date="2015-08" db="EMBL/GenBank/DDBJ databases">
        <authorList>
            <person name="Babu N.S."/>
            <person name="Beckwith C.J."/>
            <person name="Beseler K.G."/>
            <person name="Brison A."/>
            <person name="Carone J.V."/>
            <person name="Caskin T.P."/>
            <person name="Diamond M."/>
            <person name="Durham M.E."/>
            <person name="Foxe J.M."/>
            <person name="Go M."/>
            <person name="Henderson B.A."/>
            <person name="Jones I.B."/>
            <person name="McGettigan J.A."/>
            <person name="Micheletti S.J."/>
            <person name="Nasrallah M.E."/>
            <person name="Ortiz D."/>
            <person name="Piller C.R."/>
            <person name="Privatt S.R."/>
            <person name="Schneider S.L."/>
            <person name="Sharp S."/>
            <person name="Smith T.C."/>
            <person name="Stanton J.D."/>
            <person name="Ullery H.E."/>
            <person name="Wilson R.J."/>
            <person name="Serrano M.G."/>
            <person name="Buck G."/>
            <person name="Lee V."/>
            <person name="Wang Y."/>
            <person name="Carvalho R."/>
            <person name="Voegtly L."/>
            <person name="Shi R."/>
            <person name="Duckworth R."/>
            <person name="Johnson A."/>
            <person name="Loviza R."/>
            <person name="Walstead R."/>
            <person name="Shah Z."/>
            <person name="Kiflezghi M."/>
            <person name="Wade K."/>
            <person name="Ball S.L."/>
            <person name="Bradley K.W."/>
            <person name="Asai D.J."/>
            <person name="Bowman C.A."/>
            <person name="Russell D.A."/>
            <person name="Pope W.H."/>
            <person name="Jacobs-Sera D."/>
            <person name="Hendrix R.W."/>
            <person name="Hatfull G.F."/>
        </authorList>
    </citation>
    <scope>NUCLEOTIDE SEQUENCE [LARGE SCALE GENOMIC DNA]</scope>
    <source>
        <strain evidence="2 3">DSM 27648</strain>
    </source>
</reference>
<protein>
    <recommendedName>
        <fullName evidence="4">Lipoprotein</fullName>
    </recommendedName>
</protein>
<evidence type="ECO:0000313" key="2">
    <source>
        <dbReference type="EMBL" id="AKV04605.1"/>
    </source>
</evidence>
<gene>
    <name evidence="2" type="ORF">AKJ09_11268</name>
</gene>
<evidence type="ECO:0000313" key="3">
    <source>
        <dbReference type="Proteomes" id="UP000064967"/>
    </source>
</evidence>
<evidence type="ECO:0000256" key="1">
    <source>
        <dbReference type="SAM" id="MobiDB-lite"/>
    </source>
</evidence>
<dbReference type="AlphaFoldDB" id="A0A0K1QGP1"/>
<dbReference type="KEGG" id="llu:AKJ09_11268"/>
<proteinExistence type="predicted"/>
<keyword evidence="3" id="KW-1185">Reference proteome</keyword>
<evidence type="ECO:0008006" key="4">
    <source>
        <dbReference type="Google" id="ProtNLM"/>
    </source>
</evidence>
<name>A0A0K1QGP1_9BACT</name>